<keyword evidence="2 13" id="KW-0812">Transmembrane</keyword>
<proteinExistence type="predicted"/>
<dbReference type="GO" id="GO:0030884">
    <property type="term" value="F:exogenous lipid antigen binding"/>
    <property type="evidence" value="ECO:0007669"/>
    <property type="project" value="TreeGrafter"/>
</dbReference>
<evidence type="ECO:0000256" key="4">
    <source>
        <dbReference type="ARBA" id="ARBA00022753"/>
    </source>
</evidence>
<dbReference type="GO" id="GO:0005615">
    <property type="term" value="C:extracellular space"/>
    <property type="evidence" value="ECO:0007669"/>
    <property type="project" value="TreeGrafter"/>
</dbReference>
<dbReference type="GO" id="GO:0009897">
    <property type="term" value="C:external side of plasma membrane"/>
    <property type="evidence" value="ECO:0007669"/>
    <property type="project" value="TreeGrafter"/>
</dbReference>
<evidence type="ECO:0000313" key="16">
    <source>
        <dbReference type="Proteomes" id="UP000515203"/>
    </source>
</evidence>
<organism evidence="16 17">
    <name type="scientific">Octodon degus</name>
    <name type="common">Degu</name>
    <name type="synonym">Sciurus degus</name>
    <dbReference type="NCBI Taxonomy" id="10160"/>
    <lineage>
        <taxon>Eukaryota</taxon>
        <taxon>Metazoa</taxon>
        <taxon>Chordata</taxon>
        <taxon>Craniata</taxon>
        <taxon>Vertebrata</taxon>
        <taxon>Euteleostomi</taxon>
        <taxon>Mammalia</taxon>
        <taxon>Eutheria</taxon>
        <taxon>Euarchontoglires</taxon>
        <taxon>Glires</taxon>
        <taxon>Rodentia</taxon>
        <taxon>Hystricomorpha</taxon>
        <taxon>Octodontidae</taxon>
        <taxon>Octodon</taxon>
    </lineage>
</organism>
<dbReference type="InParanoid" id="A0A6P3G0M8"/>
<dbReference type="GO" id="GO:0002250">
    <property type="term" value="P:adaptive immune response"/>
    <property type="evidence" value="ECO:0007669"/>
    <property type="project" value="UniProtKB-KW"/>
</dbReference>
<evidence type="ECO:0000256" key="14">
    <source>
        <dbReference type="SAM" id="SignalP"/>
    </source>
</evidence>
<dbReference type="GO" id="GO:0030883">
    <property type="term" value="F:endogenous lipid antigen binding"/>
    <property type="evidence" value="ECO:0007669"/>
    <property type="project" value="TreeGrafter"/>
</dbReference>
<dbReference type="SUPFAM" id="SSF54452">
    <property type="entry name" value="MHC antigen-recognition domain"/>
    <property type="match status" value="1"/>
</dbReference>
<dbReference type="FunFam" id="3.30.500.10:FF:000002">
    <property type="entry name" value="Antigen-presenting glycoprotein CD1d1"/>
    <property type="match status" value="1"/>
</dbReference>
<dbReference type="SUPFAM" id="SSF48726">
    <property type="entry name" value="Immunoglobulin"/>
    <property type="match status" value="1"/>
</dbReference>
<dbReference type="GO" id="GO:0071723">
    <property type="term" value="F:lipopeptide binding"/>
    <property type="evidence" value="ECO:0007669"/>
    <property type="project" value="TreeGrafter"/>
</dbReference>
<evidence type="ECO:0000256" key="2">
    <source>
        <dbReference type="ARBA" id="ARBA00022692"/>
    </source>
</evidence>
<keyword evidence="10" id="KW-0325">Glycoprotein</keyword>
<reference evidence="17" key="1">
    <citation type="submission" date="2025-08" db="UniProtKB">
        <authorList>
            <consortium name="RefSeq"/>
        </authorList>
    </citation>
    <scope>IDENTIFICATION</scope>
</reference>
<protein>
    <submittedName>
        <fullName evidence="17">T-cell surface glycoprotein CD1b2</fullName>
    </submittedName>
</protein>
<evidence type="ECO:0000259" key="15">
    <source>
        <dbReference type="PROSITE" id="PS50835"/>
    </source>
</evidence>
<accession>A0A6P3G0M8</accession>
<evidence type="ECO:0000256" key="3">
    <source>
        <dbReference type="ARBA" id="ARBA00022729"/>
    </source>
</evidence>
<dbReference type="GO" id="GO:0048007">
    <property type="term" value="P:antigen processing and presentation, exogenous lipid antigen via MHC class Ib"/>
    <property type="evidence" value="ECO:0007669"/>
    <property type="project" value="TreeGrafter"/>
</dbReference>
<dbReference type="GO" id="GO:0048006">
    <property type="term" value="P:antigen processing and presentation, endogenous lipid antigen via MHC class Ib"/>
    <property type="evidence" value="ECO:0007669"/>
    <property type="project" value="TreeGrafter"/>
</dbReference>
<keyword evidence="5" id="KW-0391">Immunity</keyword>
<dbReference type="Proteomes" id="UP000515203">
    <property type="component" value="Unplaced"/>
</dbReference>
<dbReference type="FunFam" id="2.60.40.10:FF:000254">
    <property type="entry name" value="Antigen-presenting glycoprotein CD1d1"/>
    <property type="match status" value="1"/>
</dbReference>
<dbReference type="CDD" id="cd21029">
    <property type="entry name" value="IgC1_CD1"/>
    <property type="match status" value="1"/>
</dbReference>
<feature type="chain" id="PRO_5027790804" evidence="14">
    <location>
        <begin position="19"/>
        <end position="333"/>
    </location>
</feature>
<feature type="transmembrane region" description="Helical" evidence="13">
    <location>
        <begin position="301"/>
        <end position="324"/>
    </location>
</feature>
<dbReference type="GO" id="GO:0032743">
    <property type="term" value="P:positive regulation of interleukin-2 production"/>
    <property type="evidence" value="ECO:0007669"/>
    <property type="project" value="UniProtKB-ARBA"/>
</dbReference>
<dbReference type="RefSeq" id="XP_004648806.1">
    <property type="nucleotide sequence ID" value="XM_004648749.2"/>
</dbReference>
<dbReference type="GO" id="GO:0001916">
    <property type="term" value="P:positive regulation of T cell mediated cytotoxicity"/>
    <property type="evidence" value="ECO:0007669"/>
    <property type="project" value="TreeGrafter"/>
</dbReference>
<feature type="domain" description="Ig-like" evidence="15">
    <location>
        <begin position="185"/>
        <end position="285"/>
    </location>
</feature>
<dbReference type="GO" id="GO:0051135">
    <property type="term" value="P:positive regulation of NK T cell activation"/>
    <property type="evidence" value="ECO:0007669"/>
    <property type="project" value="UniProtKB-ARBA"/>
</dbReference>
<keyword evidence="4" id="KW-0967">Endosome</keyword>
<gene>
    <name evidence="17" type="primary">LOC101579846</name>
</gene>
<feature type="signal peptide" evidence="14">
    <location>
        <begin position="1"/>
        <end position="18"/>
    </location>
</feature>
<sequence>MLPLALILLSVLFAPDDAQNAFPELMSYHVIHISSFFNSTWVQNRGSGWLGDIQTYRWNSVSGTFIFLKPWSRGNFSNDELFDLQEVFRLYFLELTGELQEHASDFKMEYPFEIQGIAGCDLYSGGVFENFLSLAFGGLDFIYIKNYSCLTAPEGGTKAQKFCDLLNQYKGLYDIVENLVTDTCPRYLMGVLETGKADLQKQVKPEVWLSQGPSSGPGHLQLLCHVSGFYPKPVWVMWMRGEEEQPEAQRGDLLPNADDTWYLRVTLDVAAGDASGLSCRVKHSSLGGQDIVLHWGHSISIGWIIVAVLVPCFVVLLFFVLWFYRRWSYEDIL</sequence>
<dbReference type="GeneID" id="101579846"/>
<dbReference type="InterPro" id="IPR003597">
    <property type="entry name" value="Ig_C1-set"/>
</dbReference>
<dbReference type="Pfam" id="PF16497">
    <property type="entry name" value="MHC_I_3"/>
    <property type="match status" value="1"/>
</dbReference>
<dbReference type="InterPro" id="IPR037055">
    <property type="entry name" value="MHC_I-like_Ag-recog_sf"/>
</dbReference>
<keyword evidence="9" id="KW-1015">Disulfide bond</keyword>
<dbReference type="GO" id="GO:0032753">
    <property type="term" value="P:positive regulation of interleukin-4 production"/>
    <property type="evidence" value="ECO:0007669"/>
    <property type="project" value="UniProtKB-ARBA"/>
</dbReference>
<evidence type="ECO:0000256" key="10">
    <source>
        <dbReference type="ARBA" id="ARBA00023180"/>
    </source>
</evidence>
<dbReference type="PANTHER" id="PTHR16675">
    <property type="entry name" value="MHC CLASS I-RELATED"/>
    <property type="match status" value="1"/>
</dbReference>
<evidence type="ECO:0000256" key="7">
    <source>
        <dbReference type="ARBA" id="ARBA00023130"/>
    </source>
</evidence>
<dbReference type="InterPro" id="IPR007110">
    <property type="entry name" value="Ig-like_dom"/>
</dbReference>
<dbReference type="OrthoDB" id="8890485at2759"/>
<evidence type="ECO:0000256" key="6">
    <source>
        <dbReference type="ARBA" id="ARBA00022989"/>
    </source>
</evidence>
<keyword evidence="16" id="KW-1185">Reference proteome</keyword>
<dbReference type="AlphaFoldDB" id="A0A6P3G0M8"/>
<dbReference type="InterPro" id="IPR013783">
    <property type="entry name" value="Ig-like_fold"/>
</dbReference>
<evidence type="ECO:0000313" key="17">
    <source>
        <dbReference type="RefSeq" id="XP_004648806.1"/>
    </source>
</evidence>
<dbReference type="InterPro" id="IPR011161">
    <property type="entry name" value="MHC_I-like_Ag-recog"/>
</dbReference>
<comment type="subcellular location">
    <subcellularLocation>
        <location evidence="12">Endomembrane system</location>
        <topology evidence="12">Single-pass type I membrane protein</topology>
    </subcellularLocation>
    <subcellularLocation>
        <location evidence="1">Endosome</location>
    </subcellularLocation>
</comment>
<dbReference type="InterPro" id="IPR050208">
    <property type="entry name" value="MHC_class-I_related"/>
</dbReference>
<dbReference type="PANTHER" id="PTHR16675:SF160">
    <property type="entry name" value="T-CELL SURFACE GLYCOPROTEIN CD1A"/>
    <property type="match status" value="1"/>
</dbReference>
<evidence type="ECO:0000256" key="9">
    <source>
        <dbReference type="ARBA" id="ARBA00023157"/>
    </source>
</evidence>
<keyword evidence="3 14" id="KW-0732">Signal</keyword>
<evidence type="ECO:0000256" key="11">
    <source>
        <dbReference type="ARBA" id="ARBA00023319"/>
    </source>
</evidence>
<name>A0A6P3G0M8_OCTDE</name>
<keyword evidence="11" id="KW-0393">Immunoglobulin domain</keyword>
<dbReference type="Pfam" id="PF07654">
    <property type="entry name" value="C1-set"/>
    <property type="match status" value="1"/>
</dbReference>
<evidence type="ECO:0000256" key="1">
    <source>
        <dbReference type="ARBA" id="ARBA00004177"/>
    </source>
</evidence>
<dbReference type="GO" id="GO:0005768">
    <property type="term" value="C:endosome"/>
    <property type="evidence" value="ECO:0007669"/>
    <property type="project" value="UniProtKB-SubCell"/>
</dbReference>
<dbReference type="InterPro" id="IPR036179">
    <property type="entry name" value="Ig-like_dom_sf"/>
</dbReference>
<keyword evidence="8 13" id="KW-0472">Membrane</keyword>
<keyword evidence="7" id="KW-1064">Adaptive immunity</keyword>
<dbReference type="Gene3D" id="3.30.500.10">
    <property type="entry name" value="MHC class I-like antigen recognition-like"/>
    <property type="match status" value="1"/>
</dbReference>
<dbReference type="SMART" id="SM00407">
    <property type="entry name" value="IGc1"/>
    <property type="match status" value="1"/>
</dbReference>
<evidence type="ECO:0000256" key="12">
    <source>
        <dbReference type="ARBA" id="ARBA00046288"/>
    </source>
</evidence>
<evidence type="ECO:0000256" key="5">
    <source>
        <dbReference type="ARBA" id="ARBA00022859"/>
    </source>
</evidence>
<keyword evidence="6 13" id="KW-1133">Transmembrane helix</keyword>
<evidence type="ECO:0000256" key="8">
    <source>
        <dbReference type="ARBA" id="ARBA00023136"/>
    </source>
</evidence>
<dbReference type="Gene3D" id="2.60.40.10">
    <property type="entry name" value="Immunoglobulins"/>
    <property type="match status" value="1"/>
</dbReference>
<evidence type="ECO:0000256" key="13">
    <source>
        <dbReference type="SAM" id="Phobius"/>
    </source>
</evidence>
<dbReference type="InterPro" id="IPR011162">
    <property type="entry name" value="MHC_I/II-like_Ag-recog"/>
</dbReference>
<dbReference type="PROSITE" id="PS50835">
    <property type="entry name" value="IG_LIKE"/>
    <property type="match status" value="1"/>
</dbReference>